<gene>
    <name evidence="3" type="ORF">L203_103111</name>
</gene>
<accession>A0AAJ8JT34</accession>
<evidence type="ECO:0000256" key="1">
    <source>
        <dbReference type="PROSITE-ProRule" id="PRU00339"/>
    </source>
</evidence>
<reference evidence="3" key="3">
    <citation type="submission" date="2024-01" db="EMBL/GenBank/DDBJ databases">
        <authorList>
            <person name="Coelho M.A."/>
            <person name="David-Palma M."/>
            <person name="Shea T."/>
            <person name="Sun S."/>
            <person name="Cuomo C.A."/>
            <person name="Heitman J."/>
        </authorList>
    </citation>
    <scope>NUCLEOTIDE SEQUENCE</scope>
    <source>
        <strain evidence="3">CBS 7841</strain>
    </source>
</reference>
<reference evidence="3" key="2">
    <citation type="journal article" date="2022" name="Elife">
        <title>Obligate sexual reproduction of a homothallic fungus closely related to the Cryptococcus pathogenic species complex.</title>
        <authorList>
            <person name="Passer A.R."/>
            <person name="Clancey S.A."/>
            <person name="Shea T."/>
            <person name="David-Palma M."/>
            <person name="Averette A.F."/>
            <person name="Boekhout T."/>
            <person name="Porcel B.M."/>
            <person name="Nowrousian M."/>
            <person name="Cuomo C.A."/>
            <person name="Sun S."/>
            <person name="Heitman J."/>
            <person name="Coelho M.A."/>
        </authorList>
    </citation>
    <scope>NUCLEOTIDE SEQUENCE</scope>
    <source>
        <strain evidence="3">CBS 7841</strain>
    </source>
</reference>
<evidence type="ECO:0000256" key="2">
    <source>
        <dbReference type="SAM" id="MobiDB-lite"/>
    </source>
</evidence>
<dbReference type="RefSeq" id="XP_066068614.1">
    <property type="nucleotide sequence ID" value="XM_066212517.1"/>
</dbReference>
<feature type="region of interest" description="Disordered" evidence="2">
    <location>
        <begin position="135"/>
        <end position="159"/>
    </location>
</feature>
<organism evidence="3 4">
    <name type="scientific">Cryptococcus depauperatus CBS 7841</name>
    <dbReference type="NCBI Taxonomy" id="1295531"/>
    <lineage>
        <taxon>Eukaryota</taxon>
        <taxon>Fungi</taxon>
        <taxon>Dikarya</taxon>
        <taxon>Basidiomycota</taxon>
        <taxon>Agaricomycotina</taxon>
        <taxon>Tremellomycetes</taxon>
        <taxon>Tremellales</taxon>
        <taxon>Cryptococcaceae</taxon>
        <taxon>Cryptococcus</taxon>
    </lineage>
</organism>
<name>A0AAJ8JT34_9TREE</name>
<proteinExistence type="predicted"/>
<sequence length="383" mass="42644">MARTLKGSKQTASPAEAKKVDPQPLSAQPHDADSLVDKAHILIAQSNFELAIKFLERALEVEPTHLEAKELVGIAELEGGDAEQGRQYLLELFPPHSSSAPSHASPYLYLAQSAENPREALGYYSTATAMLEKNIDGRDRKGKAKQEGERRDEEDEERKSAVNALVAMIEIWMSDLCMEEEAERNCDALIQRALLILPKDPEVRLSLASIKMSQSRFEEAKEIAIQLYADIENKEAFDQTLPPLPARLALARLLLEHSEHLSALDVISTIREEDSLNVEGAYLEGWALYLRAEAINENPALLQAPVSSSEDNVEREEPMSAEECLSEAMRSLIECAKLYSDEDYLDEGIGSHVAELLEELEKKGVTPAMNDLDEEDEDVEMRS</sequence>
<dbReference type="Gene3D" id="1.25.40.10">
    <property type="entry name" value="Tetratricopeptide repeat domain"/>
    <property type="match status" value="1"/>
</dbReference>
<dbReference type="PROSITE" id="PS50005">
    <property type="entry name" value="TPR"/>
    <property type="match status" value="1"/>
</dbReference>
<keyword evidence="4" id="KW-1185">Reference proteome</keyword>
<keyword evidence="1" id="KW-0802">TPR repeat</keyword>
<dbReference type="SMART" id="SM00028">
    <property type="entry name" value="TPR"/>
    <property type="match status" value="1"/>
</dbReference>
<dbReference type="KEGG" id="cdep:91087322"/>
<dbReference type="SUPFAM" id="SSF48452">
    <property type="entry name" value="TPR-like"/>
    <property type="match status" value="1"/>
</dbReference>
<protein>
    <recommendedName>
        <fullName evidence="5">TPR-like protein</fullName>
    </recommendedName>
</protein>
<evidence type="ECO:0000313" key="3">
    <source>
        <dbReference type="EMBL" id="WVN87914.1"/>
    </source>
</evidence>
<dbReference type="InterPro" id="IPR011990">
    <property type="entry name" value="TPR-like_helical_dom_sf"/>
</dbReference>
<evidence type="ECO:0008006" key="5">
    <source>
        <dbReference type="Google" id="ProtNLM"/>
    </source>
</evidence>
<dbReference type="Proteomes" id="UP000094043">
    <property type="component" value="Chromosome 3"/>
</dbReference>
<dbReference type="Pfam" id="PF13432">
    <property type="entry name" value="TPR_16"/>
    <property type="match status" value="1"/>
</dbReference>
<evidence type="ECO:0000313" key="4">
    <source>
        <dbReference type="Proteomes" id="UP000094043"/>
    </source>
</evidence>
<dbReference type="EMBL" id="CP143786">
    <property type="protein sequence ID" value="WVN87914.1"/>
    <property type="molecule type" value="Genomic_DNA"/>
</dbReference>
<dbReference type="InterPro" id="IPR019734">
    <property type="entry name" value="TPR_rpt"/>
</dbReference>
<reference evidence="3" key="1">
    <citation type="submission" date="2016-06" db="EMBL/GenBank/DDBJ databases">
        <authorList>
            <person name="Cuomo C."/>
            <person name="Litvintseva A."/>
            <person name="Heitman J."/>
            <person name="Chen Y."/>
            <person name="Sun S."/>
            <person name="Springer D."/>
            <person name="Dromer F."/>
            <person name="Young S."/>
            <person name="Zeng Q."/>
            <person name="Chapman S."/>
            <person name="Gujja S."/>
            <person name="Saif S."/>
            <person name="Birren B."/>
        </authorList>
    </citation>
    <scope>NUCLEOTIDE SEQUENCE</scope>
    <source>
        <strain evidence="3">CBS 7841</strain>
    </source>
</reference>
<feature type="compositionally biased region" description="Acidic residues" evidence="2">
    <location>
        <begin position="371"/>
        <end position="383"/>
    </location>
</feature>
<feature type="repeat" description="TPR" evidence="1">
    <location>
        <begin position="32"/>
        <end position="65"/>
    </location>
</feature>
<dbReference type="CDD" id="cd24142">
    <property type="entry name" value="ACL4-like"/>
    <property type="match status" value="1"/>
</dbReference>
<feature type="region of interest" description="Disordered" evidence="2">
    <location>
        <begin position="1"/>
        <end position="31"/>
    </location>
</feature>
<feature type="compositionally biased region" description="Basic and acidic residues" evidence="2">
    <location>
        <begin position="135"/>
        <end position="151"/>
    </location>
</feature>
<feature type="region of interest" description="Disordered" evidence="2">
    <location>
        <begin position="363"/>
        <end position="383"/>
    </location>
</feature>
<dbReference type="AlphaFoldDB" id="A0AAJ8JT34"/>
<dbReference type="GeneID" id="91087322"/>